<feature type="domain" description="GST C-terminal" evidence="3">
    <location>
        <begin position="88"/>
        <end position="216"/>
    </location>
</feature>
<dbReference type="SUPFAM" id="SSF52833">
    <property type="entry name" value="Thioredoxin-like"/>
    <property type="match status" value="1"/>
</dbReference>
<dbReference type="CDD" id="cd03191">
    <property type="entry name" value="GST_C_Zeta"/>
    <property type="match status" value="1"/>
</dbReference>
<evidence type="ECO:0000259" key="3">
    <source>
        <dbReference type="PROSITE" id="PS50405"/>
    </source>
</evidence>
<evidence type="ECO:0000259" key="2">
    <source>
        <dbReference type="PROSITE" id="PS50404"/>
    </source>
</evidence>
<dbReference type="AlphaFoldDB" id="A0A1B1AHB0"/>
<dbReference type="KEGG" id="cbot:ATE48_08400"/>
<dbReference type="GO" id="GO:0016034">
    <property type="term" value="F:maleylacetoacetate isomerase activity"/>
    <property type="evidence" value="ECO:0007669"/>
    <property type="project" value="TreeGrafter"/>
</dbReference>
<dbReference type="InterPro" id="IPR036282">
    <property type="entry name" value="Glutathione-S-Trfase_C_sf"/>
</dbReference>
<dbReference type="Pfam" id="PF13417">
    <property type="entry name" value="GST_N_3"/>
    <property type="match status" value="1"/>
</dbReference>
<keyword evidence="4" id="KW-0413">Isomerase</keyword>
<feature type="domain" description="GST N-terminal" evidence="2">
    <location>
        <begin position="1"/>
        <end position="83"/>
    </location>
</feature>
<dbReference type="SFLD" id="SFLDS00019">
    <property type="entry name" value="Glutathione_Transferase_(cytos"/>
    <property type="match status" value="1"/>
</dbReference>
<dbReference type="SFLD" id="SFLDG00358">
    <property type="entry name" value="Main_(cytGST)"/>
    <property type="match status" value="1"/>
</dbReference>
<name>A0A1B1AHB0_9PROT</name>
<protein>
    <submittedName>
        <fullName evidence="4">Maleylacetoacetate isomerase</fullName>
    </submittedName>
</protein>
<organism evidence="4 5">
    <name type="scientific">Candidatus Viadribacter manganicus</name>
    <dbReference type="NCBI Taxonomy" id="1759059"/>
    <lineage>
        <taxon>Bacteria</taxon>
        <taxon>Pseudomonadati</taxon>
        <taxon>Pseudomonadota</taxon>
        <taxon>Alphaproteobacteria</taxon>
        <taxon>Hyphomonadales</taxon>
        <taxon>Hyphomonadaceae</taxon>
        <taxon>Candidatus Viadribacter</taxon>
    </lineage>
</organism>
<evidence type="ECO:0000256" key="1">
    <source>
        <dbReference type="ARBA" id="ARBA00010007"/>
    </source>
</evidence>
<dbReference type="InterPro" id="IPR040079">
    <property type="entry name" value="Glutathione_S-Trfase"/>
</dbReference>
<dbReference type="InterPro" id="IPR004045">
    <property type="entry name" value="Glutathione_S-Trfase_N"/>
</dbReference>
<dbReference type="PANTHER" id="PTHR42673:SF4">
    <property type="entry name" value="MALEYLACETOACETATE ISOMERASE"/>
    <property type="match status" value="1"/>
</dbReference>
<keyword evidence="5" id="KW-1185">Reference proteome</keyword>
<dbReference type="STRING" id="1759059.ATE48_08400"/>
<dbReference type="InterPro" id="IPR036249">
    <property type="entry name" value="Thioredoxin-like_sf"/>
</dbReference>
<dbReference type="InParanoid" id="A0A1B1AHB0"/>
<dbReference type="InterPro" id="IPR005955">
    <property type="entry name" value="GST_Zeta"/>
</dbReference>
<dbReference type="InterPro" id="IPR034330">
    <property type="entry name" value="GST_Zeta_C"/>
</dbReference>
<dbReference type="Pfam" id="PF13410">
    <property type="entry name" value="GST_C_2"/>
    <property type="match status" value="1"/>
</dbReference>
<dbReference type="PROSITE" id="PS50405">
    <property type="entry name" value="GST_CTER"/>
    <property type="match status" value="1"/>
</dbReference>
<gene>
    <name evidence="4" type="ORF">ATE48_08400</name>
</gene>
<dbReference type="GO" id="GO:0006749">
    <property type="term" value="P:glutathione metabolic process"/>
    <property type="evidence" value="ECO:0007669"/>
    <property type="project" value="TreeGrafter"/>
</dbReference>
<dbReference type="GO" id="GO:0004364">
    <property type="term" value="F:glutathione transferase activity"/>
    <property type="evidence" value="ECO:0007669"/>
    <property type="project" value="TreeGrafter"/>
</dbReference>
<dbReference type="InterPro" id="IPR034333">
    <property type="entry name" value="GST_Zeta_N"/>
</dbReference>
<dbReference type="EMBL" id="CP013244">
    <property type="protein sequence ID" value="ANP45938.1"/>
    <property type="molecule type" value="Genomic_DNA"/>
</dbReference>
<accession>A0A1B1AHB0</accession>
<dbReference type="Gene3D" id="3.40.30.10">
    <property type="entry name" value="Glutaredoxin"/>
    <property type="match status" value="1"/>
</dbReference>
<dbReference type="RefSeq" id="WP_066770084.1">
    <property type="nucleotide sequence ID" value="NZ_CP013244.1"/>
</dbReference>
<sequence length="216" mass="24726">MLKLYDYWRSSAAYRVRIGLALKGVEYESIPVNIIPGVDEQMREPYRSKNPQMRVPALETEQGIITQSLSILVWLDQMYPNPRLMPADPWLGAQVRSFATTIATDIHPLNNTSVLTRIRLEFGASEDHVGEWYRHWIKLGFNALEHQVAKHPDTKHVFGDEPTLADVMLVPQMANARRFKTDLAPFPRLVAWDESARQHPAFIKAAPENQKDAVKQ</sequence>
<evidence type="ECO:0000313" key="5">
    <source>
        <dbReference type="Proteomes" id="UP000092498"/>
    </source>
</evidence>
<dbReference type="GO" id="GO:0006559">
    <property type="term" value="P:L-phenylalanine catabolic process"/>
    <property type="evidence" value="ECO:0007669"/>
    <property type="project" value="TreeGrafter"/>
</dbReference>
<dbReference type="Gene3D" id="1.20.1050.10">
    <property type="match status" value="1"/>
</dbReference>
<dbReference type="GO" id="GO:0005737">
    <property type="term" value="C:cytoplasm"/>
    <property type="evidence" value="ECO:0007669"/>
    <property type="project" value="InterPro"/>
</dbReference>
<dbReference type="InterPro" id="IPR010987">
    <property type="entry name" value="Glutathione-S-Trfase_C-like"/>
</dbReference>
<dbReference type="NCBIfam" id="TIGR01262">
    <property type="entry name" value="maiA"/>
    <property type="match status" value="1"/>
</dbReference>
<reference evidence="4 5" key="1">
    <citation type="submission" date="2015-11" db="EMBL/GenBank/DDBJ databases">
        <title>Whole-Genome Sequence of Candidatus Oderbacter manganicum from the National Park Lower Oder Valley, Germany.</title>
        <authorList>
            <person name="Braun B."/>
            <person name="Liere K."/>
            <person name="Szewzyk U."/>
        </authorList>
    </citation>
    <scope>NUCLEOTIDE SEQUENCE [LARGE SCALE GENOMIC DNA]</scope>
    <source>
        <strain evidence="4 5">OTSz_A_272</strain>
    </source>
</reference>
<evidence type="ECO:0000313" key="4">
    <source>
        <dbReference type="EMBL" id="ANP45938.1"/>
    </source>
</evidence>
<dbReference type="SUPFAM" id="SSF47616">
    <property type="entry name" value="GST C-terminal domain-like"/>
    <property type="match status" value="1"/>
</dbReference>
<proteinExistence type="inferred from homology"/>
<dbReference type="Proteomes" id="UP000092498">
    <property type="component" value="Chromosome"/>
</dbReference>
<dbReference type="FunCoup" id="A0A1B1AHB0">
    <property type="interactions" value="299"/>
</dbReference>
<dbReference type="PROSITE" id="PS50404">
    <property type="entry name" value="GST_NTER"/>
    <property type="match status" value="1"/>
</dbReference>
<dbReference type="CDD" id="cd03042">
    <property type="entry name" value="GST_N_Zeta"/>
    <property type="match status" value="1"/>
</dbReference>
<dbReference type="PANTHER" id="PTHR42673">
    <property type="entry name" value="MALEYLACETOACETATE ISOMERASE"/>
    <property type="match status" value="1"/>
</dbReference>
<comment type="similarity">
    <text evidence="1">Belongs to the GST superfamily. Zeta family.</text>
</comment>
<dbReference type="OrthoDB" id="509852at2"/>